<dbReference type="AlphaFoldDB" id="A0A6A6C4K1"/>
<dbReference type="InterPro" id="IPR002401">
    <property type="entry name" value="Cyt_P450_E_grp-I"/>
</dbReference>
<dbReference type="EMBL" id="ML993621">
    <property type="protein sequence ID" value="KAF2161110.1"/>
    <property type="molecule type" value="Genomic_DNA"/>
</dbReference>
<dbReference type="PRINTS" id="PR00463">
    <property type="entry name" value="EP450I"/>
</dbReference>
<dbReference type="CDD" id="cd11059">
    <property type="entry name" value="CYP_fungal"/>
    <property type="match status" value="1"/>
</dbReference>
<feature type="binding site" description="axial binding residue" evidence="6">
    <location>
        <position position="445"/>
    </location>
    <ligand>
        <name>heme</name>
        <dbReference type="ChEBI" id="CHEBI:30413"/>
    </ligand>
    <ligandPart>
        <name>Fe</name>
        <dbReference type="ChEBI" id="CHEBI:18248"/>
    </ligandPart>
</feature>
<evidence type="ECO:0000256" key="7">
    <source>
        <dbReference type="RuleBase" id="RU000461"/>
    </source>
</evidence>
<evidence type="ECO:0000313" key="9">
    <source>
        <dbReference type="EMBL" id="KAF2161110.1"/>
    </source>
</evidence>
<dbReference type="InterPro" id="IPR050121">
    <property type="entry name" value="Cytochrome_P450_monoxygenase"/>
</dbReference>
<evidence type="ECO:0000256" key="6">
    <source>
        <dbReference type="PIRSR" id="PIRSR602401-1"/>
    </source>
</evidence>
<sequence length="504" mass="55759">MLFPSDVPVWLLILATCLLLAPIALSLTRTLTSPLNAIPGPWPNRLSPIPYFYNSAFLLRQAQYLTSLHLTHGPIVRLGPNEIGLSSLEDIKAVHKIGAGFAKAPWYDYIAMTEADRGPPGLFQMRDFHEHAGRRKLLARGFAVSGLRGAWEGMVREKARKAVEGIGRDAVDGRGRVVDVRRWWMIMASDVISEVAFGKSFGGLETGENSTFSDAILRSNKINMLALMLPWVYNLATHIPIPAWTPYFKAHVELADIASVAVRNSRADATDRNIFSSILSQGEKANDEGTLTDQQILIEAGNLISAGSDTTAETLTYLVWAVLSHPETQKLLEEEVALVEEPMRDSELEKLPVLNAVIQETLRLYPASPFPEPRVVPKGGATFQGYFLPEGTVVSTSPWVTQRNAEFFPDPERFDYTRWLPNGPATNSETSKAAWWPFGAGSRVCIGRHLAMMEIRMAATLFFREYRGAKLAPETTEESMAVNNFVISHPAGGACWVVLPERKA</sequence>
<evidence type="ECO:0000256" key="4">
    <source>
        <dbReference type="ARBA" id="ARBA00023002"/>
    </source>
</evidence>
<feature type="signal peptide" evidence="8">
    <location>
        <begin position="1"/>
        <end position="26"/>
    </location>
</feature>
<dbReference type="Gene3D" id="1.10.630.10">
    <property type="entry name" value="Cytochrome P450"/>
    <property type="match status" value="1"/>
</dbReference>
<dbReference type="GO" id="GO:0004497">
    <property type="term" value="F:monooxygenase activity"/>
    <property type="evidence" value="ECO:0007669"/>
    <property type="project" value="UniProtKB-KW"/>
</dbReference>
<keyword evidence="5 6" id="KW-0408">Iron</keyword>
<keyword evidence="10" id="KW-1185">Reference proteome</keyword>
<evidence type="ECO:0000256" key="2">
    <source>
        <dbReference type="ARBA" id="ARBA00010617"/>
    </source>
</evidence>
<dbReference type="PANTHER" id="PTHR24305:SF96">
    <property type="entry name" value="CYTOCHROME P450 MONOOXYGENASE STCB-RELATED"/>
    <property type="match status" value="1"/>
</dbReference>
<dbReference type="PROSITE" id="PS00086">
    <property type="entry name" value="CYTOCHROME_P450"/>
    <property type="match status" value="1"/>
</dbReference>
<dbReference type="Proteomes" id="UP000799537">
    <property type="component" value="Unassembled WGS sequence"/>
</dbReference>
<evidence type="ECO:0000256" key="1">
    <source>
        <dbReference type="ARBA" id="ARBA00001971"/>
    </source>
</evidence>
<dbReference type="RefSeq" id="XP_033661999.1">
    <property type="nucleotide sequence ID" value="XM_033818515.1"/>
</dbReference>
<comment type="similarity">
    <text evidence="2 7">Belongs to the cytochrome P450 family.</text>
</comment>
<dbReference type="GO" id="GO:0005506">
    <property type="term" value="F:iron ion binding"/>
    <property type="evidence" value="ECO:0007669"/>
    <property type="project" value="InterPro"/>
</dbReference>
<reference evidence="9" key="1">
    <citation type="journal article" date="2020" name="Stud. Mycol.">
        <title>101 Dothideomycetes genomes: a test case for predicting lifestyles and emergence of pathogens.</title>
        <authorList>
            <person name="Haridas S."/>
            <person name="Albert R."/>
            <person name="Binder M."/>
            <person name="Bloem J."/>
            <person name="Labutti K."/>
            <person name="Salamov A."/>
            <person name="Andreopoulos B."/>
            <person name="Baker S."/>
            <person name="Barry K."/>
            <person name="Bills G."/>
            <person name="Bluhm B."/>
            <person name="Cannon C."/>
            <person name="Castanera R."/>
            <person name="Culley D."/>
            <person name="Daum C."/>
            <person name="Ezra D."/>
            <person name="Gonzalez J."/>
            <person name="Henrissat B."/>
            <person name="Kuo A."/>
            <person name="Liang C."/>
            <person name="Lipzen A."/>
            <person name="Lutzoni F."/>
            <person name="Magnuson J."/>
            <person name="Mondo S."/>
            <person name="Nolan M."/>
            <person name="Ohm R."/>
            <person name="Pangilinan J."/>
            <person name="Park H.-J."/>
            <person name="Ramirez L."/>
            <person name="Alfaro M."/>
            <person name="Sun H."/>
            <person name="Tritt A."/>
            <person name="Yoshinaga Y."/>
            <person name="Zwiers L.-H."/>
            <person name="Turgeon B."/>
            <person name="Goodwin S."/>
            <person name="Spatafora J."/>
            <person name="Crous P."/>
            <person name="Grigoriev I."/>
        </authorList>
    </citation>
    <scope>NUCLEOTIDE SEQUENCE</scope>
    <source>
        <strain evidence="9">ATCC 36951</strain>
    </source>
</reference>
<evidence type="ECO:0000256" key="8">
    <source>
        <dbReference type="SAM" id="SignalP"/>
    </source>
</evidence>
<name>A0A6A6C4K1_ZASCE</name>
<accession>A0A6A6C4K1</accession>
<keyword evidence="4 7" id="KW-0560">Oxidoreductase</keyword>
<dbReference type="SUPFAM" id="SSF48264">
    <property type="entry name" value="Cytochrome P450"/>
    <property type="match status" value="1"/>
</dbReference>
<dbReference type="PRINTS" id="PR00385">
    <property type="entry name" value="P450"/>
</dbReference>
<protein>
    <recommendedName>
        <fullName evidence="11">Cytochrome P450</fullName>
    </recommendedName>
</protein>
<gene>
    <name evidence="9" type="ORF">M409DRAFT_69964</name>
</gene>
<keyword evidence="3 6" id="KW-0479">Metal-binding</keyword>
<dbReference type="GO" id="GO:0020037">
    <property type="term" value="F:heme binding"/>
    <property type="evidence" value="ECO:0007669"/>
    <property type="project" value="InterPro"/>
</dbReference>
<feature type="chain" id="PRO_5025403352" description="Cytochrome P450" evidence="8">
    <location>
        <begin position="27"/>
        <end position="504"/>
    </location>
</feature>
<proteinExistence type="inferred from homology"/>
<evidence type="ECO:0008006" key="11">
    <source>
        <dbReference type="Google" id="ProtNLM"/>
    </source>
</evidence>
<keyword evidence="7" id="KW-0503">Monooxygenase</keyword>
<dbReference type="InterPro" id="IPR001128">
    <property type="entry name" value="Cyt_P450"/>
</dbReference>
<evidence type="ECO:0000313" key="10">
    <source>
        <dbReference type="Proteomes" id="UP000799537"/>
    </source>
</evidence>
<keyword evidence="6 7" id="KW-0349">Heme</keyword>
<dbReference type="PANTHER" id="PTHR24305">
    <property type="entry name" value="CYTOCHROME P450"/>
    <property type="match status" value="1"/>
</dbReference>
<dbReference type="GO" id="GO:0016705">
    <property type="term" value="F:oxidoreductase activity, acting on paired donors, with incorporation or reduction of molecular oxygen"/>
    <property type="evidence" value="ECO:0007669"/>
    <property type="project" value="InterPro"/>
</dbReference>
<comment type="cofactor">
    <cofactor evidence="1 6">
        <name>heme</name>
        <dbReference type="ChEBI" id="CHEBI:30413"/>
    </cofactor>
</comment>
<evidence type="ECO:0000256" key="5">
    <source>
        <dbReference type="ARBA" id="ARBA00023004"/>
    </source>
</evidence>
<dbReference type="OrthoDB" id="1470350at2759"/>
<keyword evidence="8" id="KW-0732">Signal</keyword>
<organism evidence="9 10">
    <name type="scientific">Zasmidium cellare ATCC 36951</name>
    <dbReference type="NCBI Taxonomy" id="1080233"/>
    <lineage>
        <taxon>Eukaryota</taxon>
        <taxon>Fungi</taxon>
        <taxon>Dikarya</taxon>
        <taxon>Ascomycota</taxon>
        <taxon>Pezizomycotina</taxon>
        <taxon>Dothideomycetes</taxon>
        <taxon>Dothideomycetidae</taxon>
        <taxon>Mycosphaerellales</taxon>
        <taxon>Mycosphaerellaceae</taxon>
        <taxon>Zasmidium</taxon>
    </lineage>
</organism>
<dbReference type="InterPro" id="IPR017972">
    <property type="entry name" value="Cyt_P450_CS"/>
</dbReference>
<dbReference type="GeneID" id="54571787"/>
<dbReference type="Pfam" id="PF00067">
    <property type="entry name" value="p450"/>
    <property type="match status" value="1"/>
</dbReference>
<evidence type="ECO:0000256" key="3">
    <source>
        <dbReference type="ARBA" id="ARBA00022723"/>
    </source>
</evidence>
<dbReference type="InterPro" id="IPR036396">
    <property type="entry name" value="Cyt_P450_sf"/>
</dbReference>